<accession>A0A1H1XL88</accession>
<dbReference type="SUPFAM" id="SSF56112">
    <property type="entry name" value="Protein kinase-like (PK-like)"/>
    <property type="match status" value="1"/>
</dbReference>
<dbReference type="Pfam" id="PF01636">
    <property type="entry name" value="APH"/>
    <property type="match status" value="2"/>
</dbReference>
<evidence type="ECO:0000259" key="1">
    <source>
        <dbReference type="Pfam" id="PF01636"/>
    </source>
</evidence>
<dbReference type="AlphaFoldDB" id="A0A1H1XL88"/>
<feature type="domain" description="Aminoglycoside phosphotransferase" evidence="1">
    <location>
        <begin position="26"/>
        <end position="95"/>
    </location>
</feature>
<proteinExistence type="predicted"/>
<dbReference type="RefSeq" id="WP_091527295.1">
    <property type="nucleotide sequence ID" value="NZ_LT629772.1"/>
</dbReference>
<sequence length="249" mass="27338">MSAERAIRIVGNVVRRPAKPWTATVQSLLGHLHACGLPVPEPLGYDTTYEYVGLVEGDAGVDAWPHQVGLDGVRSAGQLLRRIHDATVDWRPPPAAEWSVPYGPGPVICHGDPQPANLAWRDGRAVGIFDWDAARPGDRKNDLAYALIWLAPFTADSDELKRRGFTAAPDRRARIAALLDGYGWSEPFDVVDAAVRRHQQAIDEVVRLGERGHQPHAGWVADGWPARWRAGLDAMRALGDEIEDDEPCS</sequence>
<dbReference type="Gene3D" id="3.90.1200.10">
    <property type="match status" value="1"/>
</dbReference>
<keyword evidence="2" id="KW-0808">Transferase</keyword>
<dbReference type="STRING" id="630515.SAMN04489812_4135"/>
<organism evidence="2 3">
    <name type="scientific">Microlunatus soli</name>
    <dbReference type="NCBI Taxonomy" id="630515"/>
    <lineage>
        <taxon>Bacteria</taxon>
        <taxon>Bacillati</taxon>
        <taxon>Actinomycetota</taxon>
        <taxon>Actinomycetes</taxon>
        <taxon>Propionibacteriales</taxon>
        <taxon>Propionibacteriaceae</taxon>
        <taxon>Microlunatus</taxon>
    </lineage>
</organism>
<gene>
    <name evidence="2" type="ORF">SAMN04489812_4135</name>
</gene>
<evidence type="ECO:0000313" key="2">
    <source>
        <dbReference type="EMBL" id="SDT10018.1"/>
    </source>
</evidence>
<evidence type="ECO:0000313" key="3">
    <source>
        <dbReference type="Proteomes" id="UP000199103"/>
    </source>
</evidence>
<name>A0A1H1XL88_9ACTN</name>
<dbReference type="InterPro" id="IPR002575">
    <property type="entry name" value="Aminoglycoside_PTrfase"/>
</dbReference>
<dbReference type="Proteomes" id="UP000199103">
    <property type="component" value="Chromosome I"/>
</dbReference>
<dbReference type="GO" id="GO:0016740">
    <property type="term" value="F:transferase activity"/>
    <property type="evidence" value="ECO:0007669"/>
    <property type="project" value="UniProtKB-KW"/>
</dbReference>
<keyword evidence="3" id="KW-1185">Reference proteome</keyword>
<reference evidence="2 3" key="1">
    <citation type="submission" date="2016-10" db="EMBL/GenBank/DDBJ databases">
        <authorList>
            <person name="de Groot N.N."/>
        </authorList>
    </citation>
    <scope>NUCLEOTIDE SEQUENCE [LARGE SCALE GENOMIC DNA]</scope>
    <source>
        <strain evidence="2 3">DSM 21800</strain>
    </source>
</reference>
<dbReference type="OrthoDB" id="236897at2"/>
<dbReference type="InterPro" id="IPR011009">
    <property type="entry name" value="Kinase-like_dom_sf"/>
</dbReference>
<feature type="domain" description="Aminoglycoside phosphotransferase" evidence="1">
    <location>
        <begin position="105"/>
        <end position="171"/>
    </location>
</feature>
<protein>
    <submittedName>
        <fullName evidence="2">Phosphotransferase enzyme family protein</fullName>
    </submittedName>
</protein>
<dbReference type="EMBL" id="LT629772">
    <property type="protein sequence ID" value="SDT10018.1"/>
    <property type="molecule type" value="Genomic_DNA"/>
</dbReference>